<keyword evidence="2" id="KW-1133">Transmembrane helix</keyword>
<sequence>MSVPDPGANAGPAPGEAPRPFTGPVYQAPPEQDEPWLRPAPPPARPARPAAKVPGTRRRFERRVMLLGAGSALAVSVLVAGGFSLLRDDDGGRPAPTAAPSPSATARFNRQVPPGWSDRAAWQAAIRPGTRPAIADGGMVALVTNDRRLQLRHGATGAVIWTTAAALPPDAAGEPVATHADGRPVIAVQAGQRLLLWPVNGTGADPLTLDLPDKARLSWAGDGPLLTLPGREAALVSGGRIVRVTLPGQAVAMAVDGTGVLAATGKGLWWRVAPGAAPVKIVPKAPAGARAVTRVAAAGHGTVALVWSARKGGDAVAALHDAVSGQVRAAAAAPAAQLRAPVWARGADGAAAALGPVLFDLGRPAAVARPGFSPLTAAGPTLYGRIGKRLVAVPAAAPAAPADLPQGTALPWGIAAERVIVADRTADGVALFALPPR</sequence>
<keyword evidence="4" id="KW-1185">Reference proteome</keyword>
<proteinExistence type="predicted"/>
<dbReference type="OrthoDB" id="4350051at2"/>
<accession>A0A7K0C163</accession>
<protein>
    <recommendedName>
        <fullName evidence="5">PQQ-like domain-containing protein</fullName>
    </recommendedName>
</protein>
<dbReference type="EMBL" id="WEGH01000003">
    <property type="protein sequence ID" value="MQY07201.1"/>
    <property type="molecule type" value="Genomic_DNA"/>
</dbReference>
<organism evidence="3 4">
    <name type="scientific">Actinomadura macrotermitis</name>
    <dbReference type="NCBI Taxonomy" id="2585200"/>
    <lineage>
        <taxon>Bacteria</taxon>
        <taxon>Bacillati</taxon>
        <taxon>Actinomycetota</taxon>
        <taxon>Actinomycetes</taxon>
        <taxon>Streptosporangiales</taxon>
        <taxon>Thermomonosporaceae</taxon>
        <taxon>Actinomadura</taxon>
    </lineage>
</organism>
<evidence type="ECO:0000256" key="1">
    <source>
        <dbReference type="SAM" id="MobiDB-lite"/>
    </source>
</evidence>
<dbReference type="RefSeq" id="WP_153536864.1">
    <property type="nucleotide sequence ID" value="NZ_WEGH01000003.1"/>
</dbReference>
<feature type="compositionally biased region" description="Low complexity" evidence="1">
    <location>
        <begin position="1"/>
        <end position="20"/>
    </location>
</feature>
<evidence type="ECO:0000313" key="4">
    <source>
        <dbReference type="Proteomes" id="UP000487268"/>
    </source>
</evidence>
<comment type="caution">
    <text evidence="3">The sequence shown here is derived from an EMBL/GenBank/DDBJ whole genome shotgun (WGS) entry which is preliminary data.</text>
</comment>
<keyword evidence="2" id="KW-0472">Membrane</keyword>
<feature type="transmembrane region" description="Helical" evidence="2">
    <location>
        <begin position="64"/>
        <end position="86"/>
    </location>
</feature>
<feature type="region of interest" description="Disordered" evidence="1">
    <location>
        <begin position="1"/>
        <end position="56"/>
    </location>
</feature>
<reference evidence="3 4" key="1">
    <citation type="submission" date="2019-10" db="EMBL/GenBank/DDBJ databases">
        <title>Actinomadura rubteroloni sp. nov. and Actinomadura macrotermitis sp. nov., isolated from the gut of fungus growing-termite Macrotermes natalensis.</title>
        <authorList>
            <person name="Benndorf R."/>
            <person name="Martin K."/>
            <person name="Kuefner M."/>
            <person name="De Beer W."/>
            <person name="Kaster A.-K."/>
            <person name="Vollmers J."/>
            <person name="Poulsen M."/>
            <person name="Beemelmanns C."/>
        </authorList>
    </citation>
    <scope>NUCLEOTIDE SEQUENCE [LARGE SCALE GENOMIC DNA]</scope>
    <source>
        <strain evidence="3 4">RB68</strain>
    </source>
</reference>
<dbReference type="SUPFAM" id="SSF63829">
    <property type="entry name" value="Calcium-dependent phosphotriesterase"/>
    <property type="match status" value="1"/>
</dbReference>
<keyword evidence="2" id="KW-0812">Transmembrane</keyword>
<name>A0A7K0C163_9ACTN</name>
<evidence type="ECO:0008006" key="5">
    <source>
        <dbReference type="Google" id="ProtNLM"/>
    </source>
</evidence>
<dbReference type="Proteomes" id="UP000487268">
    <property type="component" value="Unassembled WGS sequence"/>
</dbReference>
<evidence type="ECO:0000256" key="2">
    <source>
        <dbReference type="SAM" id="Phobius"/>
    </source>
</evidence>
<gene>
    <name evidence="3" type="ORF">ACRB68_53000</name>
</gene>
<dbReference type="AlphaFoldDB" id="A0A7K0C163"/>
<evidence type="ECO:0000313" key="3">
    <source>
        <dbReference type="EMBL" id="MQY07201.1"/>
    </source>
</evidence>